<evidence type="ECO:0000313" key="15">
    <source>
        <dbReference type="EMBL" id="MDY7219241.1"/>
    </source>
</evidence>
<keyword evidence="4" id="KW-0813">Transport</keyword>
<dbReference type="Pfam" id="PF01292">
    <property type="entry name" value="Ni_hydr_CYTB"/>
    <property type="match status" value="1"/>
</dbReference>
<evidence type="ECO:0000256" key="10">
    <source>
        <dbReference type="ARBA" id="ARBA00022989"/>
    </source>
</evidence>
<comment type="subcellular location">
    <subcellularLocation>
        <location evidence="2">Cell membrane</location>
        <topology evidence="2">Multi-pass membrane protein</topology>
    </subcellularLocation>
</comment>
<dbReference type="InterPro" id="IPR011577">
    <property type="entry name" value="Cyt_b561_bac/Ni-Hgenase"/>
</dbReference>
<dbReference type="InterPro" id="IPR006471">
    <property type="entry name" value="Formate_DH_gsu"/>
</dbReference>
<dbReference type="PANTHER" id="PTHR30074">
    <property type="entry name" value="FORMATE DEHYDROGENASE, NITRATE-INDUCIBLE, CYTOCHROME B556 FDN SUBUNIT"/>
    <property type="match status" value="1"/>
</dbReference>
<dbReference type="GO" id="GO:0008863">
    <property type="term" value="F:formate dehydrogenase (NAD+) activity"/>
    <property type="evidence" value="ECO:0007669"/>
    <property type="project" value="UniProtKB-EC"/>
</dbReference>
<feature type="transmembrane region" description="Helical" evidence="13">
    <location>
        <begin position="117"/>
        <end position="137"/>
    </location>
</feature>
<feature type="transmembrane region" description="Helical" evidence="13">
    <location>
        <begin position="57"/>
        <end position="78"/>
    </location>
</feature>
<evidence type="ECO:0000256" key="6">
    <source>
        <dbReference type="ARBA" id="ARBA00022617"/>
    </source>
</evidence>
<evidence type="ECO:0000256" key="7">
    <source>
        <dbReference type="ARBA" id="ARBA00022692"/>
    </source>
</evidence>
<organism evidence="15 16">
    <name type="scientific">Denitrificimonas halotolerans</name>
    <dbReference type="NCBI Taxonomy" id="3098930"/>
    <lineage>
        <taxon>Bacteria</taxon>
        <taxon>Pseudomonadati</taxon>
        <taxon>Pseudomonadota</taxon>
        <taxon>Gammaproteobacteria</taxon>
        <taxon>Pseudomonadales</taxon>
        <taxon>Pseudomonadaceae</taxon>
        <taxon>Denitrificimonas</taxon>
    </lineage>
</organism>
<gene>
    <name evidence="15" type="ORF">TOI97_06640</name>
</gene>
<proteinExistence type="inferred from homology"/>
<keyword evidence="15" id="KW-0560">Oxidoreductase</keyword>
<feature type="transmembrane region" description="Helical" evidence="13">
    <location>
        <begin position="21"/>
        <end position="45"/>
    </location>
</feature>
<comment type="caution">
    <text evidence="15">The sequence shown here is derived from an EMBL/GenBank/DDBJ whole genome shotgun (WGS) entry which is preliminary data.</text>
</comment>
<feature type="transmembrane region" description="Helical" evidence="13">
    <location>
        <begin position="149"/>
        <end position="176"/>
    </location>
</feature>
<keyword evidence="16" id="KW-1185">Reference proteome</keyword>
<evidence type="ECO:0000256" key="4">
    <source>
        <dbReference type="ARBA" id="ARBA00022448"/>
    </source>
</evidence>
<dbReference type="SUPFAM" id="SSF81342">
    <property type="entry name" value="Transmembrane di-heme cytochromes"/>
    <property type="match status" value="1"/>
</dbReference>
<comment type="similarity">
    <text evidence="3">Belongs to the formate dehydrogenase gamma subunit family.</text>
</comment>
<keyword evidence="7 13" id="KW-0812">Transmembrane</keyword>
<evidence type="ECO:0000256" key="12">
    <source>
        <dbReference type="ARBA" id="ARBA00023136"/>
    </source>
</evidence>
<name>A0ABU5GSP3_9GAMM</name>
<keyword evidence="9" id="KW-0249">Electron transport</keyword>
<evidence type="ECO:0000256" key="13">
    <source>
        <dbReference type="SAM" id="Phobius"/>
    </source>
</evidence>
<reference evidence="15 16" key="1">
    <citation type="submission" date="2023-12" db="EMBL/GenBank/DDBJ databases">
        <title>Denitrificimonas halotolerans sp. nov.,a novel species isolated from landfill leachate.</title>
        <authorList>
            <person name="Wang S."/>
        </authorList>
    </citation>
    <scope>NUCLEOTIDE SEQUENCE [LARGE SCALE GENOMIC DNA]</scope>
    <source>
        <strain evidence="15 16">JX-1</strain>
    </source>
</reference>
<evidence type="ECO:0000256" key="8">
    <source>
        <dbReference type="ARBA" id="ARBA00022723"/>
    </source>
</evidence>
<dbReference type="InterPro" id="IPR016174">
    <property type="entry name" value="Di-haem_cyt_TM"/>
</dbReference>
<evidence type="ECO:0000256" key="9">
    <source>
        <dbReference type="ARBA" id="ARBA00022982"/>
    </source>
</evidence>
<keyword evidence="12 13" id="KW-0472">Membrane</keyword>
<keyword evidence="10 13" id="KW-1133">Transmembrane helix</keyword>
<dbReference type="InterPro" id="IPR051817">
    <property type="entry name" value="FDH_cytochrome_b556_subunit"/>
</dbReference>
<evidence type="ECO:0000256" key="11">
    <source>
        <dbReference type="ARBA" id="ARBA00023004"/>
    </source>
</evidence>
<protein>
    <submittedName>
        <fullName evidence="15">Formate dehydrogenase subunit gamma</fullName>
        <ecNumber evidence="15">1.17.1.9</ecNumber>
    </submittedName>
</protein>
<feature type="domain" description="Cytochrome b561 bacterial/Ni-hydrogenase" evidence="14">
    <location>
        <begin position="11"/>
        <end position="188"/>
    </location>
</feature>
<keyword evidence="6" id="KW-0349">Heme</keyword>
<sequence length="211" mass="24416">MNSDKNQYLQRYNANERTNHWAVALLFILAGLSGLALFHPALFWLSNLFGGGTWTRILHPFIGVAMFILFAVLALRFVGRNRFKAHDREWLSKWRKVINNQEDDVPAVGKYNGGQKVLFWVLIISMIMLLLSGIVIWREYFSGFFAIDIIRLASLLHAFFAFVLISSIIVHVYAAIWVKGSIGAMTSGKVSQSWARKHHRLWYDEMRKKER</sequence>
<keyword evidence="11" id="KW-0408">Iron</keyword>
<evidence type="ECO:0000313" key="16">
    <source>
        <dbReference type="Proteomes" id="UP001294570"/>
    </source>
</evidence>
<keyword evidence="8" id="KW-0479">Metal-binding</keyword>
<dbReference type="RefSeq" id="WP_321553336.1">
    <property type="nucleotide sequence ID" value="NZ_JAXIVU010000007.1"/>
</dbReference>
<dbReference type="EC" id="1.17.1.9" evidence="15"/>
<evidence type="ECO:0000256" key="1">
    <source>
        <dbReference type="ARBA" id="ARBA00001971"/>
    </source>
</evidence>
<evidence type="ECO:0000256" key="2">
    <source>
        <dbReference type="ARBA" id="ARBA00004651"/>
    </source>
</evidence>
<comment type="cofactor">
    <cofactor evidence="1">
        <name>heme</name>
        <dbReference type="ChEBI" id="CHEBI:30413"/>
    </cofactor>
</comment>
<evidence type="ECO:0000256" key="5">
    <source>
        <dbReference type="ARBA" id="ARBA00022475"/>
    </source>
</evidence>
<dbReference type="NCBIfam" id="TIGR01583">
    <property type="entry name" value="formate-DH-gamm"/>
    <property type="match status" value="1"/>
</dbReference>
<dbReference type="EMBL" id="JAXIVU010000007">
    <property type="protein sequence ID" value="MDY7219241.1"/>
    <property type="molecule type" value="Genomic_DNA"/>
</dbReference>
<accession>A0ABU5GSP3</accession>
<evidence type="ECO:0000259" key="14">
    <source>
        <dbReference type="Pfam" id="PF01292"/>
    </source>
</evidence>
<evidence type="ECO:0000256" key="3">
    <source>
        <dbReference type="ARBA" id="ARBA00010747"/>
    </source>
</evidence>
<keyword evidence="5" id="KW-1003">Cell membrane</keyword>
<dbReference type="Proteomes" id="UP001294570">
    <property type="component" value="Unassembled WGS sequence"/>
</dbReference>
<dbReference type="Gene3D" id="1.20.950.20">
    <property type="entry name" value="Transmembrane di-heme cytochromes, Chain C"/>
    <property type="match status" value="1"/>
</dbReference>
<dbReference type="PANTHER" id="PTHR30074:SF5">
    <property type="entry name" value="FORMATE DEHYDROGENASE, NITRATE-INDUCIBLE, CYTOCHROME B556(FDN) SUBUNIT"/>
    <property type="match status" value="1"/>
</dbReference>